<feature type="transmembrane region" description="Helical" evidence="1">
    <location>
        <begin position="20"/>
        <end position="38"/>
    </location>
</feature>
<protein>
    <submittedName>
        <fullName evidence="2">Uncharacterized protein</fullName>
    </submittedName>
</protein>
<reference evidence="2 3" key="1">
    <citation type="submission" date="2020-10" db="EMBL/GenBank/DDBJ databases">
        <title>Thermofilum lucidum 3507LT sp. nov. a novel member of Thermofilaceae family isolated from Chile hot spring, and proposal of description order Thermofilales.</title>
        <authorList>
            <person name="Zayulina K.S."/>
            <person name="Elcheninov A.G."/>
            <person name="Toshchakov S.V."/>
            <person name="Kublanov I.V."/>
        </authorList>
    </citation>
    <scope>NUCLEOTIDE SEQUENCE [LARGE SCALE GENOMIC DNA]</scope>
    <source>
        <strain evidence="2 3">3507LT</strain>
    </source>
</reference>
<gene>
    <name evidence="2" type="ORF">IG193_03120</name>
</gene>
<evidence type="ECO:0000256" key="1">
    <source>
        <dbReference type="SAM" id="Phobius"/>
    </source>
</evidence>
<dbReference type="EMBL" id="CP062310">
    <property type="protein sequence ID" value="QOJ79466.1"/>
    <property type="molecule type" value="Genomic_DNA"/>
</dbReference>
<dbReference type="GeneID" id="59148854"/>
<name>A0A7L9FKS7_9CREN</name>
<dbReference type="InParanoid" id="A0A7L9FKS7"/>
<evidence type="ECO:0000313" key="3">
    <source>
        <dbReference type="Proteomes" id="UP000594121"/>
    </source>
</evidence>
<keyword evidence="1" id="KW-0812">Transmembrane</keyword>
<accession>A0A7L9FKS7</accession>
<evidence type="ECO:0000313" key="2">
    <source>
        <dbReference type="EMBL" id="QOJ79466.1"/>
    </source>
</evidence>
<organism evidence="2 3">
    <name type="scientific">Infirmifilum lucidum</name>
    <dbReference type="NCBI Taxonomy" id="2776706"/>
    <lineage>
        <taxon>Archaea</taxon>
        <taxon>Thermoproteota</taxon>
        <taxon>Thermoprotei</taxon>
        <taxon>Thermofilales</taxon>
        <taxon>Thermofilaceae</taxon>
        <taxon>Infirmifilum</taxon>
    </lineage>
</organism>
<dbReference type="RefSeq" id="WP_192819438.1">
    <property type="nucleotide sequence ID" value="NZ_CP062310.1"/>
</dbReference>
<dbReference type="Proteomes" id="UP000594121">
    <property type="component" value="Chromosome"/>
</dbReference>
<dbReference type="AlphaFoldDB" id="A0A7L9FKS7"/>
<keyword evidence="1" id="KW-0472">Membrane</keyword>
<keyword evidence="3" id="KW-1185">Reference proteome</keyword>
<dbReference type="KEGG" id="thel:IG193_03120"/>
<sequence length="171" mass="19048">MEECRGLAMRRRGQVRIVEAVLATFMVVAVILMVMAFTRPLKSTYIRETTDLRRLAYNLLNDMATAGVYERTVGRAITNPGNKGWIDDLRLLVSSSLPPELVFNMTIYRVDFNPASGATSFVKLGSVANSDFSRIQLYESESVTYTYVATSDPDKVRGMVIYIVLTLGFAG</sequence>
<keyword evidence="1" id="KW-1133">Transmembrane helix</keyword>
<proteinExistence type="predicted"/>